<sequence length="95" mass="10618">MEFSLKQDGNQGAYIHEVNGANVAEITWTQLGDVMVMDHTFVDDSLRGQGVAKQLLDTAANYARKNHYKMEPVCSYVVAAFERSNTYDDIKVSKA</sequence>
<dbReference type="EMBL" id="JBCEWA010000006">
    <property type="protein sequence ID" value="MEL5988497.1"/>
    <property type="molecule type" value="Genomic_DNA"/>
</dbReference>
<evidence type="ECO:0000259" key="1">
    <source>
        <dbReference type="PROSITE" id="PS51186"/>
    </source>
</evidence>
<dbReference type="Pfam" id="PF14542">
    <property type="entry name" value="Acetyltransf_CG"/>
    <property type="match status" value="1"/>
</dbReference>
<dbReference type="InterPro" id="IPR045057">
    <property type="entry name" value="Gcn5-rel_NAT"/>
</dbReference>
<evidence type="ECO:0000313" key="3">
    <source>
        <dbReference type="EMBL" id="MEL5988497.1"/>
    </source>
</evidence>
<dbReference type="PROSITE" id="PS51186">
    <property type="entry name" value="GNAT"/>
    <property type="match status" value="1"/>
</dbReference>
<protein>
    <submittedName>
        <fullName evidence="3">GNAT family N-acetyltransferase</fullName>
        <ecNumber evidence="3">2.3.1.-</ecNumber>
    </submittedName>
</protein>
<dbReference type="RefSeq" id="WP_087681101.1">
    <property type="nucleotide sequence ID" value="NZ_JAMWHJ010000006.1"/>
</dbReference>
<evidence type="ECO:0000313" key="4">
    <source>
        <dbReference type="Proteomes" id="UP001398420"/>
    </source>
</evidence>
<keyword evidence="3" id="KW-0808">Transferase</keyword>
<dbReference type="PANTHER" id="PTHR31435">
    <property type="entry name" value="PROTEIN NATD1"/>
    <property type="match status" value="1"/>
</dbReference>
<keyword evidence="4" id="KW-1185">Reference proteome</keyword>
<dbReference type="InterPro" id="IPR031165">
    <property type="entry name" value="GNAT_YJDJ"/>
</dbReference>
<proteinExistence type="predicted"/>
<dbReference type="Gene3D" id="3.40.630.30">
    <property type="match status" value="1"/>
</dbReference>
<dbReference type="SUPFAM" id="SSF55729">
    <property type="entry name" value="Acyl-CoA N-acyltransferases (Nat)"/>
    <property type="match status" value="1"/>
</dbReference>
<dbReference type="InterPro" id="IPR000182">
    <property type="entry name" value="GNAT_dom"/>
</dbReference>
<organism evidence="3 4">
    <name type="scientific">Kurthia gibsonii</name>
    <dbReference type="NCBI Taxonomy" id="33946"/>
    <lineage>
        <taxon>Bacteria</taxon>
        <taxon>Bacillati</taxon>
        <taxon>Bacillota</taxon>
        <taxon>Bacilli</taxon>
        <taxon>Bacillales</taxon>
        <taxon>Caryophanaceae</taxon>
        <taxon>Kurthia</taxon>
    </lineage>
</organism>
<reference evidence="3 4" key="1">
    <citation type="submission" date="2024-04" db="EMBL/GenBank/DDBJ databases">
        <authorList>
            <person name="Wu Y.S."/>
            <person name="Zhang L."/>
        </authorList>
    </citation>
    <scope>NUCLEOTIDE SEQUENCE [LARGE SCALE GENOMIC DNA]</scope>
    <source>
        <strain evidence="3 4">KG-01</strain>
    </source>
</reference>
<feature type="domain" description="N-acetyltransferase" evidence="1">
    <location>
        <begin position="1"/>
        <end position="95"/>
    </location>
</feature>
<accession>A0ABU9LKF6</accession>
<dbReference type="GO" id="GO:0016746">
    <property type="term" value="F:acyltransferase activity"/>
    <property type="evidence" value="ECO:0007669"/>
    <property type="project" value="UniProtKB-KW"/>
</dbReference>
<gene>
    <name evidence="3" type="ORF">AAF454_08785</name>
</gene>
<dbReference type="EC" id="2.3.1.-" evidence="3"/>
<name>A0ABU9LKF6_9BACL</name>
<keyword evidence="3" id="KW-0012">Acyltransferase</keyword>
<dbReference type="InterPro" id="IPR016181">
    <property type="entry name" value="Acyl_CoA_acyltransferase"/>
</dbReference>
<dbReference type="PROSITE" id="PS51729">
    <property type="entry name" value="GNAT_YJDJ"/>
    <property type="match status" value="1"/>
</dbReference>
<comment type="caution">
    <text evidence="3">The sequence shown here is derived from an EMBL/GenBank/DDBJ whole genome shotgun (WGS) entry which is preliminary data.</text>
</comment>
<feature type="domain" description="N-acetyltransferase" evidence="2">
    <location>
        <begin position="6"/>
        <end position="92"/>
    </location>
</feature>
<dbReference type="CDD" id="cd04301">
    <property type="entry name" value="NAT_SF"/>
    <property type="match status" value="1"/>
</dbReference>
<dbReference type="Proteomes" id="UP001398420">
    <property type="component" value="Unassembled WGS sequence"/>
</dbReference>
<dbReference type="PANTHER" id="PTHR31435:SF10">
    <property type="entry name" value="BSR4717 PROTEIN"/>
    <property type="match status" value="1"/>
</dbReference>
<evidence type="ECO:0000259" key="2">
    <source>
        <dbReference type="PROSITE" id="PS51729"/>
    </source>
</evidence>